<dbReference type="RefSeq" id="WP_139465713.1">
    <property type="nucleotide sequence ID" value="NZ_VDHJ01000008.1"/>
</dbReference>
<gene>
    <name evidence="2" type="ORF">FHE74_06570</name>
</gene>
<feature type="transmembrane region" description="Helical" evidence="1">
    <location>
        <begin position="354"/>
        <end position="373"/>
    </location>
</feature>
<feature type="transmembrane region" description="Helical" evidence="1">
    <location>
        <begin position="187"/>
        <end position="207"/>
    </location>
</feature>
<keyword evidence="1" id="KW-0812">Transmembrane</keyword>
<evidence type="ECO:0000313" key="2">
    <source>
        <dbReference type="EMBL" id="TNL97332.1"/>
    </source>
</evidence>
<sequence>MRSLTAATLFAALAGFGILIAASRTLSVADYERFFAAWGAFFAGTGIIDGLTHETTRSVNASRRASAPGQARPWKLAIGVGVVGALLALVLGGPAGALLALGIASYSFQAVAAGSLAGTGRWRRYAGLIAFDSGIRVVLAGLAWWLNWGLTSFWIITVIGALSWILIYRHIDIVVDADQRTFNRRSAAAMAAAGSSAAMIPGFPFVLHLTTHGADSLTGVTIGAIMTAVTFTRAPIVVPLQRFQSALIVRFAHTTHVRALAIPVGIVLGVGLIGAILAGAIGPRLMLAITGNPALVAPGVVLALLTFASAFTGVLLITGAASLARAQHRRYVLGWLSATLASALVLCLPLPLEVAVISALIAGPVIGGTIHAWR</sequence>
<feature type="transmembrane region" description="Helical" evidence="1">
    <location>
        <begin position="73"/>
        <end position="91"/>
    </location>
</feature>
<keyword evidence="1" id="KW-1133">Transmembrane helix</keyword>
<evidence type="ECO:0000256" key="1">
    <source>
        <dbReference type="SAM" id="Phobius"/>
    </source>
</evidence>
<dbReference type="AlphaFoldDB" id="A0A5C4U4F5"/>
<protein>
    <submittedName>
        <fullName evidence="2">Uncharacterized protein</fullName>
    </submittedName>
</protein>
<proteinExistence type="predicted"/>
<accession>A0A5C4U4F5</accession>
<dbReference type="EMBL" id="VDHJ01000008">
    <property type="protein sequence ID" value="TNL97332.1"/>
    <property type="molecule type" value="Genomic_DNA"/>
</dbReference>
<feature type="transmembrane region" description="Helical" evidence="1">
    <location>
        <begin position="31"/>
        <end position="52"/>
    </location>
</feature>
<feature type="transmembrane region" description="Helical" evidence="1">
    <location>
        <begin position="152"/>
        <end position="175"/>
    </location>
</feature>
<feature type="transmembrane region" description="Helical" evidence="1">
    <location>
        <begin position="219"/>
        <end position="238"/>
    </location>
</feature>
<evidence type="ECO:0000313" key="3">
    <source>
        <dbReference type="Proteomes" id="UP000312032"/>
    </source>
</evidence>
<feature type="transmembrane region" description="Helical" evidence="1">
    <location>
        <begin position="331"/>
        <end position="348"/>
    </location>
</feature>
<name>A0A5C4U4F5_9CORY</name>
<dbReference type="OrthoDB" id="4771963at2"/>
<feature type="transmembrane region" description="Helical" evidence="1">
    <location>
        <begin position="301"/>
        <end position="324"/>
    </location>
</feature>
<dbReference type="Proteomes" id="UP000312032">
    <property type="component" value="Unassembled WGS sequence"/>
</dbReference>
<reference evidence="2 3" key="1">
    <citation type="submission" date="2019-06" db="EMBL/GenBank/DDBJ databases">
        <authorList>
            <person name="Li J."/>
        </authorList>
    </citation>
    <scope>NUCLEOTIDE SEQUENCE [LARGE SCALE GENOMIC DNA]</scope>
    <source>
        <strain evidence="2 3">LMG 28165</strain>
    </source>
</reference>
<keyword evidence="1" id="KW-0472">Membrane</keyword>
<feature type="transmembrane region" description="Helical" evidence="1">
    <location>
        <begin position="259"/>
        <end position="281"/>
    </location>
</feature>
<organism evidence="2 3">
    <name type="scientific">Corynebacterium tapiri</name>
    <dbReference type="NCBI Taxonomy" id="1448266"/>
    <lineage>
        <taxon>Bacteria</taxon>
        <taxon>Bacillati</taxon>
        <taxon>Actinomycetota</taxon>
        <taxon>Actinomycetes</taxon>
        <taxon>Mycobacteriales</taxon>
        <taxon>Corynebacteriaceae</taxon>
        <taxon>Corynebacterium</taxon>
    </lineage>
</organism>
<comment type="caution">
    <text evidence="2">The sequence shown here is derived from an EMBL/GenBank/DDBJ whole genome shotgun (WGS) entry which is preliminary data.</text>
</comment>
<keyword evidence="3" id="KW-1185">Reference proteome</keyword>